<evidence type="ECO:0000259" key="2">
    <source>
        <dbReference type="Pfam" id="PF12225"/>
    </source>
</evidence>
<comment type="caution">
    <text evidence="3">The sequence shown here is derived from an EMBL/GenBank/DDBJ whole genome shotgun (WGS) entry which is preliminary data.</text>
</comment>
<sequence length="193" mass="21672">MYRLRLFAIRHARAFEWIYKRVEQGMVALDPLFAKIGYNRVERPIALVEKGVKVLLFDCKMCGQCVLSSTGMSCPMNCPKQLRNGPCGGVREGGFCEVKPQMKCVWALAWDGASRMRDGPSRIRQVLPPVEHSLRGSSSWLRVSREIAAKRREARDAARLAMAQAFPEARKNEPSSAPLADEPANAINREARK</sequence>
<protein>
    <recommendedName>
        <fullName evidence="2">Methylene-tetrahydrofolate reductase C-terminal-like domain-containing protein</fullName>
    </recommendedName>
</protein>
<dbReference type="AlphaFoldDB" id="A0A0X3TC81"/>
<evidence type="ECO:0000313" key="3">
    <source>
        <dbReference type="EMBL" id="KUJ73394.1"/>
    </source>
</evidence>
<name>A0A0X3TC81_9RHOB</name>
<proteinExistence type="predicted"/>
<dbReference type="Pfam" id="PF12225">
    <property type="entry name" value="DUF5981"/>
    <property type="match status" value="1"/>
</dbReference>
<dbReference type="STRING" id="1685379.AVO45_15025"/>
<feature type="domain" description="Methylene-tetrahydrofolate reductase C-terminal-like" evidence="2">
    <location>
        <begin position="39"/>
        <end position="131"/>
    </location>
</feature>
<accession>A0A0X3TC81</accession>
<dbReference type="RefSeq" id="WP_068349840.1">
    <property type="nucleotide sequence ID" value="NZ_LQBQ01000038.1"/>
</dbReference>
<evidence type="ECO:0000313" key="4">
    <source>
        <dbReference type="Proteomes" id="UP000053791"/>
    </source>
</evidence>
<dbReference type="EMBL" id="LQBQ01000038">
    <property type="protein sequence ID" value="KUJ73394.1"/>
    <property type="molecule type" value="Genomic_DNA"/>
</dbReference>
<dbReference type="Proteomes" id="UP000053791">
    <property type="component" value="Unassembled WGS sequence"/>
</dbReference>
<reference evidence="3 4" key="1">
    <citation type="submission" date="2015-12" db="EMBL/GenBank/DDBJ databases">
        <authorList>
            <person name="Shamseldin A."/>
            <person name="Moawad H."/>
            <person name="Abd El-Rahim W.M."/>
            <person name="Sadowsky M.J."/>
        </authorList>
    </citation>
    <scope>NUCLEOTIDE SEQUENCE [LARGE SCALE GENOMIC DNA]</scope>
    <source>
        <strain evidence="3 4">ZGT118</strain>
    </source>
</reference>
<keyword evidence="4" id="KW-1185">Reference proteome</keyword>
<feature type="region of interest" description="Disordered" evidence="1">
    <location>
        <begin position="165"/>
        <end position="193"/>
    </location>
</feature>
<dbReference type="OrthoDB" id="9795431at2"/>
<organism evidence="3 4">
    <name type="scientific">Ruegeria marisrubri</name>
    <dbReference type="NCBI Taxonomy" id="1685379"/>
    <lineage>
        <taxon>Bacteria</taxon>
        <taxon>Pseudomonadati</taxon>
        <taxon>Pseudomonadota</taxon>
        <taxon>Alphaproteobacteria</taxon>
        <taxon>Rhodobacterales</taxon>
        <taxon>Roseobacteraceae</taxon>
        <taxon>Ruegeria</taxon>
    </lineage>
</organism>
<evidence type="ECO:0000256" key="1">
    <source>
        <dbReference type="SAM" id="MobiDB-lite"/>
    </source>
</evidence>
<gene>
    <name evidence="3" type="ORF">AVO45_15025</name>
</gene>
<dbReference type="InterPro" id="IPR022026">
    <property type="entry name" value="DUF5981"/>
</dbReference>